<dbReference type="Gene3D" id="2.180.10.10">
    <property type="entry name" value="RHS repeat-associated core"/>
    <property type="match status" value="1"/>
</dbReference>
<accession>A0A1H9WKM4</accession>
<gene>
    <name evidence="2" type="ORF">SAMN05661109_02789</name>
</gene>
<dbReference type="PANTHER" id="PTHR32305">
    <property type="match status" value="1"/>
</dbReference>
<reference evidence="3" key="1">
    <citation type="submission" date="2016-10" db="EMBL/GenBank/DDBJ databases">
        <authorList>
            <person name="Varghese N."/>
            <person name="Submissions S."/>
        </authorList>
    </citation>
    <scope>NUCLEOTIDE SEQUENCE [LARGE SCALE GENOMIC DNA]</scope>
    <source>
        <strain evidence="3">DSM 20524</strain>
    </source>
</reference>
<dbReference type="PANTHER" id="PTHR32305:SF15">
    <property type="entry name" value="PROTEIN RHSA-RELATED"/>
    <property type="match status" value="1"/>
</dbReference>
<proteinExistence type="predicted"/>
<dbReference type="EMBL" id="FOGQ01000025">
    <property type="protein sequence ID" value="SES34430.1"/>
    <property type="molecule type" value="Genomic_DNA"/>
</dbReference>
<dbReference type="NCBIfam" id="TIGR03696">
    <property type="entry name" value="Rhs_assc_core"/>
    <property type="match status" value="1"/>
</dbReference>
<name>A0A1H9WKM4_9CORY</name>
<protein>
    <submittedName>
        <fullName evidence="2">RHS repeat-associated core domain-containing protein</fullName>
    </submittedName>
</protein>
<organism evidence="2 3">
    <name type="scientific">Corynebacterium cystitidis DSM 20524</name>
    <dbReference type="NCBI Taxonomy" id="1121357"/>
    <lineage>
        <taxon>Bacteria</taxon>
        <taxon>Bacillati</taxon>
        <taxon>Actinomycetota</taxon>
        <taxon>Actinomycetes</taxon>
        <taxon>Mycobacteriales</taxon>
        <taxon>Corynebacteriaceae</taxon>
        <taxon>Corynebacterium</taxon>
    </lineage>
</organism>
<dbReference type="AlphaFoldDB" id="A0A1H9WKM4"/>
<evidence type="ECO:0000256" key="1">
    <source>
        <dbReference type="SAM" id="MobiDB-lite"/>
    </source>
</evidence>
<dbReference type="STRING" id="1121357.SAMN05661109_02789"/>
<sequence>MPRDKTRTTTPSRPPGAKNLHDNDPGHTTNPPGSTGQETVVTESYGFSPAGVLSSIATPTISTSSGAVAPAATSVAPAQTAATATADAQVDFQGTKPTRVGRTTYTYDRAGRVTYTVTKRVCKKPLVKHFYYAASGQPIGYDTSDEPGVGYRYIYDGLDRRVAKERVDTTTGRVLARMVFAHRGNQLAAQQATLGPDRGAGFVWTHDPASGEIIGQITLTGTDTHVADTGSGNANPGDVRNWDQDRVDAEFFALVADLAGAPHEIIDPATGDVAGSSSQTLYGTRTWHGEQSSPLLFAGQYYDDESGWAYNRFRYYHPDAGIYNAQDPLGAAPRIASTQGYVNHPAHWVDVLGLMANVQDFMKSDLADMAPGLGKDLQTSVVDVITKVGDNEAAKRRTFAMAIVESPEGSKVLAASSGKHGKPLDPLFARHLPDTVAIGGQDLPVEQIASNATSSSGRAHAEESIVNFVKNDESLTMTHIAASKQVCRDTCLPAISGLPNGVEIVTRIRRS</sequence>
<dbReference type="Proteomes" id="UP000198929">
    <property type="component" value="Unassembled WGS sequence"/>
</dbReference>
<dbReference type="InterPro" id="IPR022385">
    <property type="entry name" value="Rhs_assc_core"/>
</dbReference>
<evidence type="ECO:0000313" key="2">
    <source>
        <dbReference type="EMBL" id="SES34430.1"/>
    </source>
</evidence>
<feature type="compositionally biased region" description="Polar residues" evidence="1">
    <location>
        <begin position="26"/>
        <end position="39"/>
    </location>
</feature>
<feature type="region of interest" description="Disordered" evidence="1">
    <location>
        <begin position="1"/>
        <end position="39"/>
    </location>
</feature>
<dbReference type="InterPro" id="IPR050708">
    <property type="entry name" value="T6SS_VgrG/RHS"/>
</dbReference>
<evidence type="ECO:0000313" key="3">
    <source>
        <dbReference type="Proteomes" id="UP000198929"/>
    </source>
</evidence>
<keyword evidence="3" id="KW-1185">Reference proteome</keyword>